<feature type="repeat" description="WD" evidence="3">
    <location>
        <begin position="134"/>
        <end position="166"/>
    </location>
</feature>
<dbReference type="InParanoid" id="S8EB84"/>
<feature type="repeat" description="WD" evidence="3">
    <location>
        <begin position="101"/>
        <end position="123"/>
    </location>
</feature>
<evidence type="ECO:0000313" key="4">
    <source>
        <dbReference type="EMBL" id="EPT00539.1"/>
    </source>
</evidence>
<dbReference type="eggNOG" id="KOG0271">
    <property type="taxonomic scope" value="Eukaryota"/>
</dbReference>
<dbReference type="EMBL" id="KE504148">
    <property type="protein sequence ID" value="EPT00539.1"/>
    <property type="molecule type" value="Genomic_DNA"/>
</dbReference>
<dbReference type="PROSITE" id="PS00678">
    <property type="entry name" value="WD_REPEATS_1"/>
    <property type="match status" value="3"/>
</dbReference>
<dbReference type="Proteomes" id="UP000015241">
    <property type="component" value="Unassembled WGS sequence"/>
</dbReference>
<feature type="repeat" description="WD" evidence="3">
    <location>
        <begin position="265"/>
        <end position="306"/>
    </location>
</feature>
<dbReference type="Pfam" id="PF00400">
    <property type="entry name" value="WD40"/>
    <property type="match status" value="9"/>
</dbReference>
<dbReference type="CDD" id="cd00200">
    <property type="entry name" value="WD40"/>
    <property type="match status" value="1"/>
</dbReference>
<feature type="repeat" description="WD" evidence="3">
    <location>
        <begin position="1"/>
        <end position="39"/>
    </location>
</feature>
<dbReference type="InterPro" id="IPR011044">
    <property type="entry name" value="Quino_amine_DH_bsu"/>
</dbReference>
<reference evidence="4 5" key="1">
    <citation type="journal article" date="2012" name="Science">
        <title>The Paleozoic origin of enzymatic lignin decomposition reconstructed from 31 fungal genomes.</title>
        <authorList>
            <person name="Floudas D."/>
            <person name="Binder M."/>
            <person name="Riley R."/>
            <person name="Barry K."/>
            <person name="Blanchette R.A."/>
            <person name="Henrissat B."/>
            <person name="Martinez A.T."/>
            <person name="Otillar R."/>
            <person name="Spatafora J.W."/>
            <person name="Yadav J.S."/>
            <person name="Aerts A."/>
            <person name="Benoit I."/>
            <person name="Boyd A."/>
            <person name="Carlson A."/>
            <person name="Copeland A."/>
            <person name="Coutinho P.M."/>
            <person name="de Vries R.P."/>
            <person name="Ferreira P."/>
            <person name="Findley K."/>
            <person name="Foster B."/>
            <person name="Gaskell J."/>
            <person name="Glotzer D."/>
            <person name="Gorecki P."/>
            <person name="Heitman J."/>
            <person name="Hesse C."/>
            <person name="Hori C."/>
            <person name="Igarashi K."/>
            <person name="Jurgens J.A."/>
            <person name="Kallen N."/>
            <person name="Kersten P."/>
            <person name="Kohler A."/>
            <person name="Kuees U."/>
            <person name="Kumar T.K.A."/>
            <person name="Kuo A."/>
            <person name="LaButti K."/>
            <person name="Larrondo L.F."/>
            <person name="Lindquist E."/>
            <person name="Ling A."/>
            <person name="Lombard V."/>
            <person name="Lucas S."/>
            <person name="Lundell T."/>
            <person name="Martin R."/>
            <person name="McLaughlin D.J."/>
            <person name="Morgenstern I."/>
            <person name="Morin E."/>
            <person name="Murat C."/>
            <person name="Nagy L.G."/>
            <person name="Nolan M."/>
            <person name="Ohm R.A."/>
            <person name="Patyshakuliyeva A."/>
            <person name="Rokas A."/>
            <person name="Ruiz-Duenas F.J."/>
            <person name="Sabat G."/>
            <person name="Salamov A."/>
            <person name="Samejima M."/>
            <person name="Schmutz J."/>
            <person name="Slot J.C."/>
            <person name="St John F."/>
            <person name="Stenlid J."/>
            <person name="Sun H."/>
            <person name="Sun S."/>
            <person name="Syed K."/>
            <person name="Tsang A."/>
            <person name="Wiebenga A."/>
            <person name="Young D."/>
            <person name="Pisabarro A."/>
            <person name="Eastwood D.C."/>
            <person name="Martin F."/>
            <person name="Cullen D."/>
            <person name="Grigoriev I.V."/>
            <person name="Hibbett D.S."/>
        </authorList>
    </citation>
    <scope>NUCLEOTIDE SEQUENCE</scope>
    <source>
        <strain evidence="5">FP-58527</strain>
    </source>
</reference>
<sequence>NGSPVVHMSFSRDGSWLATGSEDGSVRIWDVESWKLNSSLVTGDTHMITFVTFSPDGKRLAAASESEVDWTIRLWDTKAKILIGSPMTPDRREFSTIWTVLAFSPDGDTLASSSQDSHVITWNGVTVACTCAALPGHSNSVWSVAFCLGDSVIASAGGDWSIFLWSQNGECLNAESHGTVRSAAWSPDGKKLAVAAASRDSSGTLSLRFWDPRTGQPLGEPCQGVTSEIKMVVYSHDGRSLACVCKDNKVRIWDTETGTQIGEPFSGHSDSVSSVAFSPDGSKLVTGGWDRSLRVWDATTGKQLFDPVMHGSYVLSVAFSVDGKLVYSAGGDKGIHAWDSETGRRMGRPLKGHTKYINSIAVSRDGRHIVSGGEDETIRLWD</sequence>
<feature type="repeat" description="WD" evidence="3">
    <location>
        <begin position="307"/>
        <end position="348"/>
    </location>
</feature>
<gene>
    <name evidence="4" type="ORF">FOMPIDRAFT_13780</name>
</gene>
<evidence type="ECO:0000256" key="2">
    <source>
        <dbReference type="ARBA" id="ARBA00022737"/>
    </source>
</evidence>
<organism evidence="4 5">
    <name type="scientific">Fomitopsis schrenkii</name>
    <name type="common">Brown rot fungus</name>
    <dbReference type="NCBI Taxonomy" id="2126942"/>
    <lineage>
        <taxon>Eukaryota</taxon>
        <taxon>Fungi</taxon>
        <taxon>Dikarya</taxon>
        <taxon>Basidiomycota</taxon>
        <taxon>Agaricomycotina</taxon>
        <taxon>Agaricomycetes</taxon>
        <taxon>Polyporales</taxon>
        <taxon>Fomitopsis</taxon>
    </lineage>
</organism>
<keyword evidence="2" id="KW-0677">Repeat</keyword>
<name>S8EB84_FOMSC</name>
<dbReference type="InterPro" id="IPR011047">
    <property type="entry name" value="Quinoprotein_ADH-like_sf"/>
</dbReference>
<proteinExistence type="predicted"/>
<dbReference type="STRING" id="743788.S8EB84"/>
<keyword evidence="1 3" id="KW-0853">WD repeat</keyword>
<dbReference type="InterPro" id="IPR001680">
    <property type="entry name" value="WD40_rpt"/>
</dbReference>
<dbReference type="PANTHER" id="PTHR19848">
    <property type="entry name" value="WD40 REPEAT PROTEIN"/>
    <property type="match status" value="1"/>
</dbReference>
<dbReference type="SMART" id="SM00320">
    <property type="entry name" value="WD40"/>
    <property type="match status" value="9"/>
</dbReference>
<dbReference type="SUPFAM" id="SSF50998">
    <property type="entry name" value="Quinoprotein alcohol dehydrogenase-like"/>
    <property type="match status" value="1"/>
</dbReference>
<feature type="non-terminal residue" evidence="4">
    <location>
        <position position="382"/>
    </location>
</feature>
<feature type="repeat" description="WD" evidence="3">
    <location>
        <begin position="350"/>
        <end position="382"/>
    </location>
</feature>
<dbReference type="AlphaFoldDB" id="S8EB84"/>
<evidence type="ECO:0000313" key="5">
    <source>
        <dbReference type="Proteomes" id="UP000015241"/>
    </source>
</evidence>
<dbReference type="Gene3D" id="2.130.10.10">
    <property type="entry name" value="YVTN repeat-like/Quinoprotein amine dehydrogenase"/>
    <property type="match status" value="4"/>
</dbReference>
<keyword evidence="5" id="KW-1185">Reference proteome</keyword>
<evidence type="ECO:0000256" key="3">
    <source>
        <dbReference type="PROSITE-ProRule" id="PRU00221"/>
    </source>
</evidence>
<dbReference type="InterPro" id="IPR019775">
    <property type="entry name" value="WD40_repeat_CS"/>
</dbReference>
<dbReference type="OrthoDB" id="538223at2759"/>
<dbReference type="SUPFAM" id="SSF50969">
    <property type="entry name" value="YVTN repeat-like/Quinoprotein amine dehydrogenase"/>
    <property type="match status" value="1"/>
</dbReference>
<evidence type="ECO:0000256" key="1">
    <source>
        <dbReference type="ARBA" id="ARBA00022574"/>
    </source>
</evidence>
<dbReference type="PANTHER" id="PTHR19848:SF8">
    <property type="entry name" value="F-BOX AND WD REPEAT DOMAIN CONTAINING 7"/>
    <property type="match status" value="1"/>
</dbReference>
<accession>S8EB84</accession>
<feature type="non-terminal residue" evidence="4">
    <location>
        <position position="1"/>
    </location>
</feature>
<dbReference type="InterPro" id="IPR015943">
    <property type="entry name" value="WD40/YVTN_repeat-like_dom_sf"/>
</dbReference>
<protein>
    <submittedName>
        <fullName evidence="4">Uncharacterized protein</fullName>
    </submittedName>
</protein>
<dbReference type="PRINTS" id="PR00320">
    <property type="entry name" value="GPROTEINBRPT"/>
</dbReference>
<dbReference type="InterPro" id="IPR020472">
    <property type="entry name" value="WD40_PAC1"/>
</dbReference>
<dbReference type="HOGENOM" id="CLU_000288_57_32_1"/>
<feature type="repeat" description="WD" evidence="3">
    <location>
        <begin position="222"/>
        <end position="263"/>
    </location>
</feature>
<dbReference type="PROSITE" id="PS50294">
    <property type="entry name" value="WD_REPEATS_REGION"/>
    <property type="match status" value="5"/>
</dbReference>
<dbReference type="PROSITE" id="PS50082">
    <property type="entry name" value="WD_REPEATS_2"/>
    <property type="match status" value="7"/>
</dbReference>